<feature type="signal peptide" evidence="1">
    <location>
        <begin position="1"/>
        <end position="26"/>
    </location>
</feature>
<dbReference type="AlphaFoldDB" id="A0A158J560"/>
<gene>
    <name evidence="2" type="ORF">AWB66_03778</name>
</gene>
<dbReference type="Proteomes" id="UP000054717">
    <property type="component" value="Unassembled WGS sequence"/>
</dbReference>
<evidence type="ECO:0000313" key="2">
    <source>
        <dbReference type="EMBL" id="SAL63471.1"/>
    </source>
</evidence>
<organism evidence="2 3">
    <name type="scientific">Caballeronia telluris</name>
    <dbReference type="NCBI Taxonomy" id="326475"/>
    <lineage>
        <taxon>Bacteria</taxon>
        <taxon>Pseudomonadati</taxon>
        <taxon>Pseudomonadota</taxon>
        <taxon>Betaproteobacteria</taxon>
        <taxon>Burkholderiales</taxon>
        <taxon>Burkholderiaceae</taxon>
        <taxon>Caballeronia</taxon>
    </lineage>
</organism>
<dbReference type="RefSeq" id="WP_087631695.1">
    <property type="nucleotide sequence ID" value="NZ_FCNZ02000014.1"/>
</dbReference>
<dbReference type="Pfam" id="PF10696">
    <property type="entry name" value="DUF2501"/>
    <property type="match status" value="1"/>
</dbReference>
<evidence type="ECO:0000313" key="3">
    <source>
        <dbReference type="Proteomes" id="UP000054717"/>
    </source>
</evidence>
<feature type="chain" id="PRO_5011110227" description="DUF2501 domain-containing protein" evidence="1">
    <location>
        <begin position="27"/>
        <end position="147"/>
    </location>
</feature>
<comment type="caution">
    <text evidence="2">The sequence shown here is derived from an EMBL/GenBank/DDBJ whole genome shotgun (WGS) entry which is preliminary data.</text>
</comment>
<keyword evidence="3" id="KW-1185">Reference proteome</keyword>
<reference evidence="2" key="1">
    <citation type="submission" date="2016-01" db="EMBL/GenBank/DDBJ databases">
        <authorList>
            <person name="Peeters Charlotte."/>
        </authorList>
    </citation>
    <scope>NUCLEOTIDE SEQUENCE</scope>
    <source>
        <strain evidence="2">LMG 22936</strain>
    </source>
</reference>
<keyword evidence="1" id="KW-0732">Signal</keyword>
<name>A0A158J560_9BURK</name>
<dbReference type="NCBIfam" id="NF008665">
    <property type="entry name" value="PRK11667.1-3"/>
    <property type="match status" value="1"/>
</dbReference>
<evidence type="ECO:0000256" key="1">
    <source>
        <dbReference type="SAM" id="SignalP"/>
    </source>
</evidence>
<sequence length="147" mass="14499">MKLNACRITATILITVASLSASVAYAQLGDLLKNNGGTTGAAGGLGGLGSALSGSSLSSGSLGNVTGIIEYCMKNNYLSGSGASSVKDSLMSKLGGSPSSDSGYTDGAKGILNSGSGQKVDLSAGGLKEQVTKQVCDKILEQGKSML</sequence>
<accession>A0A158J560</accession>
<protein>
    <recommendedName>
        <fullName evidence="4">DUF2501 domain-containing protein</fullName>
    </recommendedName>
</protein>
<dbReference type="InterPro" id="IPR019637">
    <property type="entry name" value="DUF2501"/>
</dbReference>
<proteinExistence type="predicted"/>
<evidence type="ECO:0008006" key="4">
    <source>
        <dbReference type="Google" id="ProtNLM"/>
    </source>
</evidence>
<dbReference type="EMBL" id="FCNZ02000014">
    <property type="protein sequence ID" value="SAL63471.1"/>
    <property type="molecule type" value="Genomic_DNA"/>
</dbReference>
<dbReference type="STRING" id="326475.AWB66_03778"/>